<dbReference type="SUPFAM" id="SSF52777">
    <property type="entry name" value="CoA-dependent acyltransferases"/>
    <property type="match status" value="2"/>
</dbReference>
<dbReference type="EMBL" id="CP049866">
    <property type="protein sequence ID" value="QIK74981.1"/>
    <property type="molecule type" value="Genomic_DNA"/>
</dbReference>
<reference evidence="1 2" key="1">
    <citation type="submission" date="2020-03" db="EMBL/GenBank/DDBJ databases">
        <title>Nocardioides sp. nov., isolated from fish.</title>
        <authorList>
            <person name="Hyun D.-W."/>
            <person name="Bae J.-W."/>
        </authorList>
    </citation>
    <scope>NUCLEOTIDE SEQUENCE [LARGE SCALE GENOMIC DNA]</scope>
    <source>
        <strain evidence="1 2">HDW12A</strain>
    </source>
</reference>
<sequence>MAFEQFGHADVAAWSRAVAEFMARHEGLRSELLIGGHSQVSSRLDYDPDVRIRTEEHDLTGDTGAWRDRLEAIIGYACRPTSWPASWFGVIDRGGSSTFIAAFDRSLVDEVSLLTALRDLHALYLVHVRPSSGRAPLPEVGSFLDAAVEEQAAPFDPDSMEACYWHDFLERFDATVPRSGFETGLRPGQEATLATSEHLLVTPGQLSWLTASLGRRASAPTVMLAAAAMAHRRAGTASGLTTMLQVDTRRLPEWEQAMGWFDTVVPLEIEAAATLRETLPRADLAWMLAESMSWVSVARVLSAVPLPVRWPSGDLNTVAWHDLRARPGNDLVDLTSAVLLEQQATTDEVQLAFTRTRRGVFVRCRRPDTPEAHDSFERWLAELELIVGDGPETAASRPRIDSSCPQG</sequence>
<keyword evidence="2" id="KW-1185">Reference proteome</keyword>
<dbReference type="Proteomes" id="UP000502035">
    <property type="component" value="Chromosome"/>
</dbReference>
<protein>
    <recommendedName>
        <fullName evidence="3">Condensation domain-containing protein</fullName>
    </recommendedName>
</protein>
<dbReference type="KEGG" id="npi:G7071_05585"/>
<accession>A0A6G7YEB6</accession>
<dbReference type="Gene3D" id="3.30.559.10">
    <property type="entry name" value="Chloramphenicol acetyltransferase-like domain"/>
    <property type="match status" value="1"/>
</dbReference>
<organism evidence="1 2">
    <name type="scientific">Nocardioides piscis</name>
    <dbReference type="NCBI Taxonomy" id="2714938"/>
    <lineage>
        <taxon>Bacteria</taxon>
        <taxon>Bacillati</taxon>
        <taxon>Actinomycetota</taxon>
        <taxon>Actinomycetes</taxon>
        <taxon>Propionibacteriales</taxon>
        <taxon>Nocardioidaceae</taxon>
        <taxon>Nocardioides</taxon>
    </lineage>
</organism>
<dbReference type="RefSeq" id="WP_166315955.1">
    <property type="nucleotide sequence ID" value="NZ_CP049866.1"/>
</dbReference>
<proteinExistence type="predicted"/>
<dbReference type="InterPro" id="IPR023213">
    <property type="entry name" value="CAT-like_dom_sf"/>
</dbReference>
<gene>
    <name evidence="1" type="ORF">G7071_05585</name>
</gene>
<evidence type="ECO:0000313" key="1">
    <source>
        <dbReference type="EMBL" id="QIK74981.1"/>
    </source>
</evidence>
<evidence type="ECO:0008006" key="3">
    <source>
        <dbReference type="Google" id="ProtNLM"/>
    </source>
</evidence>
<dbReference type="Gene3D" id="3.30.559.30">
    <property type="entry name" value="Nonribosomal peptide synthetase, condensation domain"/>
    <property type="match status" value="1"/>
</dbReference>
<dbReference type="AlphaFoldDB" id="A0A6G7YEB6"/>
<name>A0A6G7YEB6_9ACTN</name>
<evidence type="ECO:0000313" key="2">
    <source>
        <dbReference type="Proteomes" id="UP000502035"/>
    </source>
</evidence>